<dbReference type="EMBL" id="QREH01000001">
    <property type="protein sequence ID" value="REE04512.1"/>
    <property type="molecule type" value="Genomic_DNA"/>
</dbReference>
<dbReference type="OrthoDB" id="3376896at2"/>
<name>A0A3D9LED5_9MICC</name>
<feature type="domain" description="DinB-like" evidence="1">
    <location>
        <begin position="58"/>
        <end position="172"/>
    </location>
</feature>
<evidence type="ECO:0000313" key="3">
    <source>
        <dbReference type="Proteomes" id="UP000256727"/>
    </source>
</evidence>
<dbReference type="Pfam" id="PF12867">
    <property type="entry name" value="DinB_2"/>
    <property type="match status" value="1"/>
</dbReference>
<dbReference type="Proteomes" id="UP000256727">
    <property type="component" value="Unassembled WGS sequence"/>
</dbReference>
<gene>
    <name evidence="2" type="ORF">C8E99_2348</name>
</gene>
<evidence type="ECO:0000259" key="1">
    <source>
        <dbReference type="Pfam" id="PF12867"/>
    </source>
</evidence>
<comment type="caution">
    <text evidence="2">The sequence shown here is derived from an EMBL/GenBank/DDBJ whole genome shotgun (WGS) entry which is preliminary data.</text>
</comment>
<evidence type="ECO:0000313" key="2">
    <source>
        <dbReference type="EMBL" id="REE04512.1"/>
    </source>
</evidence>
<sequence>MPSTPPPPVPGDDRDWTFVITDGCPDCGFQPLPPAELADVFVKRSTRWRDVLSRTDAAQRPAPTVWSRLEYAGHVRDMLAVLQERVEAMLGQEGPVFADWDGDAKAVELEYWNEDPQQTLAELQRSAAQVGRLLHGVTALGWERSGRRSDGMSFTVATMSQYIAHEMEHHLHDVGA</sequence>
<dbReference type="InterPro" id="IPR024775">
    <property type="entry name" value="DinB-like"/>
</dbReference>
<keyword evidence="3" id="KW-1185">Reference proteome</keyword>
<protein>
    <submittedName>
        <fullName evidence="2">DinB family protein</fullName>
    </submittedName>
</protein>
<dbReference type="AlphaFoldDB" id="A0A3D9LED5"/>
<organism evidence="2 3">
    <name type="scientific">Citricoccus muralis</name>
    <dbReference type="NCBI Taxonomy" id="169134"/>
    <lineage>
        <taxon>Bacteria</taxon>
        <taxon>Bacillati</taxon>
        <taxon>Actinomycetota</taxon>
        <taxon>Actinomycetes</taxon>
        <taxon>Micrococcales</taxon>
        <taxon>Micrococcaceae</taxon>
        <taxon>Citricoccus</taxon>
    </lineage>
</organism>
<accession>A0A3D9LED5</accession>
<dbReference type="SUPFAM" id="SSF109854">
    <property type="entry name" value="DinB/YfiT-like putative metalloenzymes"/>
    <property type="match status" value="1"/>
</dbReference>
<dbReference type="Gene3D" id="1.20.120.450">
    <property type="entry name" value="dinb family like domain"/>
    <property type="match status" value="1"/>
</dbReference>
<dbReference type="InterPro" id="IPR034660">
    <property type="entry name" value="DinB/YfiT-like"/>
</dbReference>
<reference evidence="2 3" key="1">
    <citation type="submission" date="2018-07" db="EMBL/GenBank/DDBJ databases">
        <title>Sequencing the genomes of 1000 actinobacteria strains.</title>
        <authorList>
            <person name="Klenk H.-P."/>
        </authorList>
    </citation>
    <scope>NUCLEOTIDE SEQUENCE [LARGE SCALE GENOMIC DNA]</scope>
    <source>
        <strain evidence="2 3">DSM 14442</strain>
    </source>
</reference>
<proteinExistence type="predicted"/>
<dbReference type="RefSeq" id="WP_115932432.1">
    <property type="nucleotide sequence ID" value="NZ_QREH01000001.1"/>
</dbReference>